<dbReference type="InterPro" id="IPR011050">
    <property type="entry name" value="Pectin_lyase_fold/virulence"/>
</dbReference>
<dbReference type="Pfam" id="PF01095">
    <property type="entry name" value="Pectinesterase"/>
    <property type="match status" value="1"/>
</dbReference>
<dbReference type="GO" id="GO:0042545">
    <property type="term" value="P:cell wall modification"/>
    <property type="evidence" value="ECO:0007669"/>
    <property type="project" value="InterPro"/>
</dbReference>
<evidence type="ECO:0000256" key="1">
    <source>
        <dbReference type="ARBA" id="ARBA00004191"/>
    </source>
</evidence>
<feature type="non-terminal residue" evidence="7">
    <location>
        <position position="1"/>
    </location>
</feature>
<feature type="non-terminal residue" evidence="7">
    <location>
        <position position="102"/>
    </location>
</feature>
<dbReference type="PANTHER" id="PTHR31707">
    <property type="entry name" value="PECTINESTERASE"/>
    <property type="match status" value="1"/>
</dbReference>
<reference evidence="7 8" key="1">
    <citation type="journal article" date="2018" name="Front. Plant Sci.">
        <title>Red Clover (Trifolium pratense) and Zigzag Clover (T. medium) - A Picture of Genomic Similarities and Differences.</title>
        <authorList>
            <person name="Dluhosova J."/>
            <person name="Istvanek J."/>
            <person name="Nedelnik J."/>
            <person name="Repkova J."/>
        </authorList>
    </citation>
    <scope>NUCLEOTIDE SEQUENCE [LARGE SCALE GENOMIC DNA]</scope>
    <source>
        <strain evidence="8">cv. 10/8</strain>
        <tissue evidence="7">Leaf</tissue>
    </source>
</reference>
<keyword evidence="3" id="KW-0134">Cell wall</keyword>
<evidence type="ECO:0000313" key="8">
    <source>
        <dbReference type="Proteomes" id="UP000265520"/>
    </source>
</evidence>
<evidence type="ECO:0000256" key="4">
    <source>
        <dbReference type="ARBA" id="ARBA00022801"/>
    </source>
</evidence>
<dbReference type="InterPro" id="IPR000070">
    <property type="entry name" value="Pectinesterase_cat"/>
</dbReference>
<dbReference type="GO" id="GO:0030599">
    <property type="term" value="F:pectinesterase activity"/>
    <property type="evidence" value="ECO:0007669"/>
    <property type="project" value="InterPro"/>
</dbReference>
<dbReference type="GO" id="GO:0045490">
    <property type="term" value="P:pectin catabolic process"/>
    <property type="evidence" value="ECO:0007669"/>
    <property type="project" value="UniProtKB-UniPathway"/>
</dbReference>
<comment type="caution">
    <text evidence="7">The sequence shown here is derived from an EMBL/GenBank/DDBJ whole genome shotgun (WGS) entry which is preliminary data.</text>
</comment>
<keyword evidence="3" id="KW-0964">Secreted</keyword>
<evidence type="ECO:0000256" key="3">
    <source>
        <dbReference type="ARBA" id="ARBA00022512"/>
    </source>
</evidence>
<sequence length="102" mass="11196">YVVYVKEGVYDELVTVTKKMVNLTMYGDGGLKSIITGNKNYVDGVRTFQTASFVVLGDGFLGRDMGFRNTAGAIKHQAVAARIQADQAIFVNCNFEGYQDTL</sequence>
<proteinExistence type="predicted"/>
<keyword evidence="5" id="KW-0063">Aspartyl esterase</keyword>
<accession>A0A392Q5D6</accession>
<dbReference type="Gene3D" id="2.160.20.10">
    <property type="entry name" value="Single-stranded right-handed beta-helix, Pectin lyase-like"/>
    <property type="match status" value="1"/>
</dbReference>
<dbReference type="AlphaFoldDB" id="A0A392Q5D6"/>
<evidence type="ECO:0000259" key="6">
    <source>
        <dbReference type="Pfam" id="PF01095"/>
    </source>
</evidence>
<keyword evidence="4" id="KW-0378">Hydrolase</keyword>
<dbReference type="Proteomes" id="UP000265520">
    <property type="component" value="Unassembled WGS sequence"/>
</dbReference>
<comment type="subcellular location">
    <subcellularLocation>
        <location evidence="1">Secreted</location>
        <location evidence="1">Cell wall</location>
    </subcellularLocation>
</comment>
<keyword evidence="8" id="KW-1185">Reference proteome</keyword>
<dbReference type="InterPro" id="IPR012334">
    <property type="entry name" value="Pectin_lyas_fold"/>
</dbReference>
<feature type="domain" description="Pectinesterase catalytic" evidence="6">
    <location>
        <begin position="1"/>
        <end position="102"/>
    </location>
</feature>
<protein>
    <submittedName>
        <fullName evidence="7">Pectinesterase</fullName>
    </submittedName>
</protein>
<organism evidence="7 8">
    <name type="scientific">Trifolium medium</name>
    <dbReference type="NCBI Taxonomy" id="97028"/>
    <lineage>
        <taxon>Eukaryota</taxon>
        <taxon>Viridiplantae</taxon>
        <taxon>Streptophyta</taxon>
        <taxon>Embryophyta</taxon>
        <taxon>Tracheophyta</taxon>
        <taxon>Spermatophyta</taxon>
        <taxon>Magnoliopsida</taxon>
        <taxon>eudicotyledons</taxon>
        <taxon>Gunneridae</taxon>
        <taxon>Pentapetalae</taxon>
        <taxon>rosids</taxon>
        <taxon>fabids</taxon>
        <taxon>Fabales</taxon>
        <taxon>Fabaceae</taxon>
        <taxon>Papilionoideae</taxon>
        <taxon>50 kb inversion clade</taxon>
        <taxon>NPAAA clade</taxon>
        <taxon>Hologalegina</taxon>
        <taxon>IRL clade</taxon>
        <taxon>Trifolieae</taxon>
        <taxon>Trifolium</taxon>
    </lineage>
</organism>
<evidence type="ECO:0000256" key="2">
    <source>
        <dbReference type="ARBA" id="ARBA00005184"/>
    </source>
</evidence>
<comment type="pathway">
    <text evidence="2">Glycan metabolism; pectin degradation; 2-dehydro-3-deoxy-D-gluconate from pectin: step 1/5.</text>
</comment>
<dbReference type="UniPathway" id="UPA00545">
    <property type="reaction ID" value="UER00823"/>
</dbReference>
<name>A0A392Q5D6_9FABA</name>
<evidence type="ECO:0000256" key="5">
    <source>
        <dbReference type="ARBA" id="ARBA00023085"/>
    </source>
</evidence>
<evidence type="ECO:0000313" key="7">
    <source>
        <dbReference type="EMBL" id="MCI18465.1"/>
    </source>
</evidence>
<dbReference type="EMBL" id="LXQA010110258">
    <property type="protein sequence ID" value="MCI18465.1"/>
    <property type="molecule type" value="Genomic_DNA"/>
</dbReference>
<dbReference type="SUPFAM" id="SSF51126">
    <property type="entry name" value="Pectin lyase-like"/>
    <property type="match status" value="1"/>
</dbReference>